<dbReference type="KEGG" id="dmm:dnm_083900"/>
<dbReference type="RefSeq" id="WP_207679728.1">
    <property type="nucleotide sequence ID" value="NZ_CP061800.1"/>
</dbReference>
<evidence type="ECO:0000313" key="1">
    <source>
        <dbReference type="EMBL" id="QTA92312.1"/>
    </source>
</evidence>
<gene>
    <name evidence="1" type="ORF">dnm_083900</name>
</gene>
<reference evidence="1" key="1">
    <citation type="journal article" date="2021" name="Microb. Physiol.">
        <title>Proteogenomic Insights into the Physiology of Marine, Sulfate-Reducing, Filamentous Desulfonema limicola and Desulfonema magnum.</title>
        <authorList>
            <person name="Schnaars V."/>
            <person name="Wohlbrand L."/>
            <person name="Scheve S."/>
            <person name="Hinrichs C."/>
            <person name="Reinhardt R."/>
            <person name="Rabus R."/>
        </authorList>
    </citation>
    <scope>NUCLEOTIDE SEQUENCE</scope>
    <source>
        <strain evidence="1">4be13</strain>
    </source>
</reference>
<dbReference type="InterPro" id="IPR045397">
    <property type="entry name" value="TumE-like"/>
</dbReference>
<evidence type="ECO:0000313" key="2">
    <source>
        <dbReference type="Proteomes" id="UP000663722"/>
    </source>
</evidence>
<dbReference type="Pfam" id="PF20126">
    <property type="entry name" value="TumE"/>
    <property type="match status" value="1"/>
</dbReference>
<keyword evidence="2" id="KW-1185">Reference proteome</keyword>
<accession>A0A975BVL4</accession>
<name>A0A975BVL4_9BACT</name>
<dbReference type="Proteomes" id="UP000663722">
    <property type="component" value="Chromosome"/>
</dbReference>
<organism evidence="1 2">
    <name type="scientific">Desulfonema magnum</name>
    <dbReference type="NCBI Taxonomy" id="45655"/>
    <lineage>
        <taxon>Bacteria</taxon>
        <taxon>Pseudomonadati</taxon>
        <taxon>Thermodesulfobacteriota</taxon>
        <taxon>Desulfobacteria</taxon>
        <taxon>Desulfobacterales</taxon>
        <taxon>Desulfococcaceae</taxon>
        <taxon>Desulfonema</taxon>
    </lineage>
</organism>
<proteinExistence type="predicted"/>
<dbReference type="EMBL" id="CP061800">
    <property type="protein sequence ID" value="QTA92312.1"/>
    <property type="molecule type" value="Genomic_DNA"/>
</dbReference>
<dbReference type="AlphaFoldDB" id="A0A975BVL4"/>
<protein>
    <submittedName>
        <fullName evidence="1">Uncharacterized protein</fullName>
    </submittedName>
</protein>
<sequence length="130" mass="15136">MESITGYFSQFSDITNKNNWIICQNISFRQISEKEAYVRGELHLHGGFILHMAEYVTTDSSGIIKRLKYRYQLQDRNNALIARWDNAPHHSELPTYPFHRHCKDGQTVSSPEMDIPKLLAELDDILKDVL</sequence>